<gene>
    <name evidence="2" type="ORF">BCR42DRAFT_401803</name>
</gene>
<comment type="caution">
    <text evidence="2">The sequence shown here is derived from an EMBL/GenBank/DDBJ whole genome shotgun (WGS) entry which is preliminary data.</text>
</comment>
<feature type="region of interest" description="Disordered" evidence="1">
    <location>
        <begin position="1"/>
        <end position="41"/>
    </location>
</feature>
<dbReference type="EMBL" id="MCGE01000001">
    <property type="protein sequence ID" value="ORZ26214.1"/>
    <property type="molecule type" value="Genomic_DNA"/>
</dbReference>
<dbReference type="AlphaFoldDB" id="A0A1X2J4Q8"/>
<proteinExistence type="predicted"/>
<dbReference type="Proteomes" id="UP000193560">
    <property type="component" value="Unassembled WGS sequence"/>
</dbReference>
<evidence type="ECO:0000313" key="3">
    <source>
        <dbReference type="Proteomes" id="UP000193560"/>
    </source>
</evidence>
<evidence type="ECO:0000313" key="2">
    <source>
        <dbReference type="EMBL" id="ORZ26214.1"/>
    </source>
</evidence>
<name>A0A1X2J4Q8_9FUNG</name>
<evidence type="ECO:0000256" key="1">
    <source>
        <dbReference type="SAM" id="MobiDB-lite"/>
    </source>
</evidence>
<organism evidence="2 3">
    <name type="scientific">Absidia repens</name>
    <dbReference type="NCBI Taxonomy" id="90262"/>
    <lineage>
        <taxon>Eukaryota</taxon>
        <taxon>Fungi</taxon>
        <taxon>Fungi incertae sedis</taxon>
        <taxon>Mucoromycota</taxon>
        <taxon>Mucoromycotina</taxon>
        <taxon>Mucoromycetes</taxon>
        <taxon>Mucorales</taxon>
        <taxon>Cunninghamellaceae</taxon>
        <taxon>Absidia</taxon>
    </lineage>
</organism>
<accession>A0A1X2J4Q8</accession>
<keyword evidence="3" id="KW-1185">Reference proteome</keyword>
<protein>
    <submittedName>
        <fullName evidence="2">Uncharacterized protein</fullName>
    </submittedName>
</protein>
<reference evidence="2 3" key="1">
    <citation type="submission" date="2016-07" db="EMBL/GenBank/DDBJ databases">
        <title>Pervasive Adenine N6-methylation of Active Genes in Fungi.</title>
        <authorList>
            <consortium name="DOE Joint Genome Institute"/>
            <person name="Mondo S.J."/>
            <person name="Dannebaum R.O."/>
            <person name="Kuo R.C."/>
            <person name="Labutti K."/>
            <person name="Haridas S."/>
            <person name="Kuo A."/>
            <person name="Salamov A."/>
            <person name="Ahrendt S.R."/>
            <person name="Lipzen A."/>
            <person name="Sullivan W."/>
            <person name="Andreopoulos W.B."/>
            <person name="Clum A."/>
            <person name="Lindquist E."/>
            <person name="Daum C."/>
            <person name="Ramamoorthy G.K."/>
            <person name="Gryganskyi A."/>
            <person name="Culley D."/>
            <person name="Magnuson J.K."/>
            <person name="James T.Y."/>
            <person name="O'Malley M.A."/>
            <person name="Stajich J.E."/>
            <person name="Spatafora J.W."/>
            <person name="Visel A."/>
            <person name="Grigoriev I.V."/>
        </authorList>
    </citation>
    <scope>NUCLEOTIDE SEQUENCE [LARGE SCALE GENOMIC DNA]</scope>
    <source>
        <strain evidence="2 3">NRRL 1336</strain>
    </source>
</reference>
<sequence length="88" mass="10395">MMFQFLADITSKRTPKQSSSDEQTDAKSRRYHRQRHHHQDEKIMARSSSFHSIQSTTSASWLDEKHEFSFKNDYVSFPSLEIDPTECI</sequence>